<name>A0A6J5N415_9CAUD</name>
<sequence>MATLQGLADKLRSELTDIGKSFVETIVSDGTTKRYNLSYYPVNGADLTIKVGNTDVSTTSIIEEHTGVLTLDSVPTEGDIITVAGNYYRYFTDAEVCNYINIAFLEHSGTNTTAYGSKVTFSNLPPVEEYPVVLLAATMALFTLATDASYDIDISAPDGVSIPRSERYRQLMEMIQYRKEQYRELCNLLGVGLHRIEVATLRKISTRTNRYIPVYKPQELEDSSRPIRLHVPMPTYMDQSVSTVETYDILLYRGDSFEVELDFPFDLDGYTLLSQVRAYSGALLVLATFTLTVVDEAAGKVRLSLTSDQTKGLPPRAIWDIQITSTTDADYQHTYLKGAVITEDQVTNVNNDPYAPGWQG</sequence>
<proteinExistence type="predicted"/>
<protein>
    <submittedName>
        <fullName evidence="1">Uncharacterized protein</fullName>
    </submittedName>
</protein>
<reference evidence="1" key="1">
    <citation type="submission" date="2020-04" db="EMBL/GenBank/DDBJ databases">
        <authorList>
            <person name="Chiriac C."/>
            <person name="Salcher M."/>
            <person name="Ghai R."/>
            <person name="Kavagutti S V."/>
        </authorList>
    </citation>
    <scope>NUCLEOTIDE SEQUENCE</scope>
</reference>
<dbReference type="EMBL" id="LR796586">
    <property type="protein sequence ID" value="CAB4153127.1"/>
    <property type="molecule type" value="Genomic_DNA"/>
</dbReference>
<organism evidence="1">
    <name type="scientific">uncultured Caudovirales phage</name>
    <dbReference type="NCBI Taxonomy" id="2100421"/>
    <lineage>
        <taxon>Viruses</taxon>
        <taxon>Duplodnaviria</taxon>
        <taxon>Heunggongvirae</taxon>
        <taxon>Uroviricota</taxon>
        <taxon>Caudoviricetes</taxon>
        <taxon>Peduoviridae</taxon>
        <taxon>Maltschvirus</taxon>
        <taxon>Maltschvirus maltsch</taxon>
    </lineage>
</organism>
<accession>A0A6J5N415</accession>
<gene>
    <name evidence="1" type="ORF">UFOVP621_45</name>
</gene>
<evidence type="ECO:0000313" key="1">
    <source>
        <dbReference type="EMBL" id="CAB4153127.1"/>
    </source>
</evidence>